<name>A0A238K7S0_9RHOB</name>
<accession>A0A238K7S0</accession>
<feature type="transmembrane region" description="Helical" evidence="1">
    <location>
        <begin position="53"/>
        <end position="71"/>
    </location>
</feature>
<dbReference type="PANTHER" id="PTHR22911">
    <property type="entry name" value="ACYL-MALONYL CONDENSING ENZYME-RELATED"/>
    <property type="match status" value="1"/>
</dbReference>
<feature type="transmembrane region" description="Helical" evidence="1">
    <location>
        <begin position="219"/>
        <end position="243"/>
    </location>
</feature>
<reference evidence="3 4" key="1">
    <citation type="submission" date="2017-05" db="EMBL/GenBank/DDBJ databases">
        <authorList>
            <person name="Song R."/>
            <person name="Chenine A.L."/>
            <person name="Ruprecht R.M."/>
        </authorList>
    </citation>
    <scope>NUCLEOTIDE SEQUENCE [LARGE SCALE GENOMIC DNA]</scope>
    <source>
        <strain evidence="3 4">CECT 8898</strain>
    </source>
</reference>
<dbReference type="AlphaFoldDB" id="A0A238K7S0"/>
<evidence type="ECO:0000313" key="4">
    <source>
        <dbReference type="Proteomes" id="UP000207598"/>
    </source>
</evidence>
<dbReference type="OrthoDB" id="9812899at2"/>
<gene>
    <name evidence="3" type="primary">ribN_2</name>
    <name evidence="3" type="ORF">MAA8898_01796</name>
</gene>
<feature type="transmembrane region" description="Helical" evidence="1">
    <location>
        <begin position="276"/>
        <end position="294"/>
    </location>
</feature>
<dbReference type="GO" id="GO:0016020">
    <property type="term" value="C:membrane"/>
    <property type="evidence" value="ECO:0007669"/>
    <property type="project" value="InterPro"/>
</dbReference>
<dbReference type="RefSeq" id="WP_094020629.1">
    <property type="nucleotide sequence ID" value="NZ_FXYF01000004.1"/>
</dbReference>
<evidence type="ECO:0000256" key="1">
    <source>
        <dbReference type="SAM" id="Phobius"/>
    </source>
</evidence>
<protein>
    <submittedName>
        <fullName evidence="3">Riboflavin transporter</fullName>
    </submittedName>
</protein>
<dbReference type="Proteomes" id="UP000207598">
    <property type="component" value="Unassembled WGS sequence"/>
</dbReference>
<proteinExistence type="predicted"/>
<feature type="transmembrane region" description="Helical" evidence="1">
    <location>
        <begin position="250"/>
        <end position="270"/>
    </location>
</feature>
<dbReference type="InterPro" id="IPR000620">
    <property type="entry name" value="EamA_dom"/>
</dbReference>
<dbReference type="PANTHER" id="PTHR22911:SF103">
    <property type="entry name" value="BLR2811 PROTEIN"/>
    <property type="match status" value="1"/>
</dbReference>
<keyword evidence="4" id="KW-1185">Reference proteome</keyword>
<feature type="domain" description="EamA" evidence="2">
    <location>
        <begin position="22"/>
        <end position="153"/>
    </location>
</feature>
<feature type="transmembrane region" description="Helical" evidence="1">
    <location>
        <begin position="192"/>
        <end position="213"/>
    </location>
</feature>
<dbReference type="EMBL" id="FXYF01000004">
    <property type="protein sequence ID" value="SMX38938.1"/>
    <property type="molecule type" value="Genomic_DNA"/>
</dbReference>
<organism evidence="3 4">
    <name type="scientific">Maliponia aquimaris</name>
    <dbReference type="NCBI Taxonomy" id="1673631"/>
    <lineage>
        <taxon>Bacteria</taxon>
        <taxon>Pseudomonadati</taxon>
        <taxon>Pseudomonadota</taxon>
        <taxon>Alphaproteobacteria</taxon>
        <taxon>Rhodobacterales</taxon>
        <taxon>Paracoccaceae</taxon>
        <taxon>Maliponia</taxon>
    </lineage>
</organism>
<evidence type="ECO:0000259" key="2">
    <source>
        <dbReference type="Pfam" id="PF00892"/>
    </source>
</evidence>
<keyword evidence="1" id="KW-0472">Membrane</keyword>
<feature type="transmembrane region" description="Helical" evidence="1">
    <location>
        <begin position="163"/>
        <end position="180"/>
    </location>
</feature>
<evidence type="ECO:0000313" key="3">
    <source>
        <dbReference type="EMBL" id="SMX38938.1"/>
    </source>
</evidence>
<sequence length="320" mass="34477">MPTPIAAPLRHAPPPSQADNLRGIVLMALGFFSFAACDVQAKYLTETLHPVQVVWLRQFGLFLGVLVLIVLRGPQILRSRLPWLQVTRGLTAVFSAVFFIVSISFVPLADAVAVTFIAPFVVTVLGAVFLREPVGIRRWIAVAVGFVGMLIVIRPGMGVLHPAIGLTVVAASFFALRQVLSRSLSGADPVITTVAYTSITSTAVASLALPFVWHTPETLHLWLVIVGLAVTAAVGEVLVIRALDIAQAVVLAPLHYSLIIWGTFYGYVVFSDLPDLWTLIGCTIIIASGLYTLNREARAARRTRLEAREAAQPAPDGSQL</sequence>
<dbReference type="SUPFAM" id="SSF103481">
    <property type="entry name" value="Multidrug resistance efflux transporter EmrE"/>
    <property type="match status" value="2"/>
</dbReference>
<dbReference type="Pfam" id="PF00892">
    <property type="entry name" value="EamA"/>
    <property type="match status" value="1"/>
</dbReference>
<feature type="transmembrane region" description="Helical" evidence="1">
    <location>
        <begin position="83"/>
        <end position="105"/>
    </location>
</feature>
<keyword evidence="1" id="KW-1133">Transmembrane helix</keyword>
<keyword evidence="1" id="KW-0812">Transmembrane</keyword>
<dbReference type="InterPro" id="IPR037185">
    <property type="entry name" value="EmrE-like"/>
</dbReference>
<feature type="transmembrane region" description="Helical" evidence="1">
    <location>
        <begin position="21"/>
        <end position="41"/>
    </location>
</feature>
<feature type="transmembrane region" description="Helical" evidence="1">
    <location>
        <begin position="139"/>
        <end position="157"/>
    </location>
</feature>
<feature type="transmembrane region" description="Helical" evidence="1">
    <location>
        <begin position="111"/>
        <end position="130"/>
    </location>
</feature>